<feature type="transmembrane region" description="Helical" evidence="6">
    <location>
        <begin position="205"/>
        <end position="229"/>
    </location>
</feature>
<feature type="transmembrane region" description="Helical" evidence="6">
    <location>
        <begin position="302"/>
        <end position="320"/>
    </location>
</feature>
<dbReference type="GO" id="GO:0022857">
    <property type="term" value="F:transmembrane transporter activity"/>
    <property type="evidence" value="ECO:0007669"/>
    <property type="project" value="InterPro"/>
</dbReference>
<feature type="transmembrane region" description="Helical" evidence="6">
    <location>
        <begin position="166"/>
        <end position="184"/>
    </location>
</feature>
<comment type="subcellular location">
    <subcellularLocation>
        <location evidence="1">Cell membrane</location>
        <topology evidence="1">Multi-pass membrane protein</topology>
    </subcellularLocation>
</comment>
<evidence type="ECO:0000256" key="4">
    <source>
        <dbReference type="ARBA" id="ARBA00022989"/>
    </source>
</evidence>
<dbReference type="Gene3D" id="1.20.1740.10">
    <property type="entry name" value="Amino acid/polyamine transporter I"/>
    <property type="match status" value="1"/>
</dbReference>
<feature type="transmembrane region" description="Helical" evidence="6">
    <location>
        <begin position="97"/>
        <end position="117"/>
    </location>
</feature>
<evidence type="ECO:0000256" key="5">
    <source>
        <dbReference type="ARBA" id="ARBA00023136"/>
    </source>
</evidence>
<dbReference type="InterPro" id="IPR050367">
    <property type="entry name" value="APC_superfamily"/>
</dbReference>
<gene>
    <name evidence="7" type="ORF">AVDCRST_MAG30-4190</name>
</gene>
<feature type="transmembrane region" description="Helical" evidence="6">
    <location>
        <begin position="20"/>
        <end position="40"/>
    </location>
</feature>
<sequence>MLGGGIYTLVGEVGAEVGGAIWTAFLLALVLAAFTAVAYAELVTKYPRAGGAALYVNRAFGLPLVTFLVTFAVMASGIASASALARAFGGDYLSTFIELPTVLVALAFIVIVALINYRGIVESVRLNVAFTSIEALGLLLIVVIGVAALVAGTADPGRAFEFKQGGSVPLLILAGASLSFYALIGFEDSVNVAEEVKDPRRAYPLALLGGLVIAGILYLLVTLTASMVVPTERLAGSSSPLLEVVQLGPIAVPERVFAAIALFAVANGALINMIMASRILYGMSRERILPPVFGRTAEARQTPWFAIVFTTVLAVIAIATGDTESLAGATVALLLFAFILVNVSVLVLRRERVEHEHFRAPSALPVLGVIVSLGLLTQQAGEDFIRAGAFLAVGAVLWLVNRRAEGVEPDAAQAARPAAGD</sequence>
<feature type="transmembrane region" description="Helical" evidence="6">
    <location>
        <begin position="129"/>
        <end position="154"/>
    </location>
</feature>
<keyword evidence="2" id="KW-1003">Cell membrane</keyword>
<dbReference type="GO" id="GO:0005886">
    <property type="term" value="C:plasma membrane"/>
    <property type="evidence" value="ECO:0007669"/>
    <property type="project" value="UniProtKB-SubCell"/>
</dbReference>
<dbReference type="Pfam" id="PF13520">
    <property type="entry name" value="AA_permease_2"/>
    <property type="match status" value="1"/>
</dbReference>
<accession>A0A6J4U0Z0</accession>
<evidence type="ECO:0000256" key="1">
    <source>
        <dbReference type="ARBA" id="ARBA00004651"/>
    </source>
</evidence>
<feature type="transmembrane region" description="Helical" evidence="6">
    <location>
        <begin position="360"/>
        <end position="378"/>
    </location>
</feature>
<evidence type="ECO:0000256" key="2">
    <source>
        <dbReference type="ARBA" id="ARBA00022475"/>
    </source>
</evidence>
<dbReference type="PIRSF" id="PIRSF006060">
    <property type="entry name" value="AA_transporter"/>
    <property type="match status" value="1"/>
</dbReference>
<reference evidence="7" key="1">
    <citation type="submission" date="2020-02" db="EMBL/GenBank/DDBJ databases">
        <authorList>
            <person name="Meier V. D."/>
        </authorList>
    </citation>
    <scope>NUCLEOTIDE SEQUENCE</scope>
    <source>
        <strain evidence="7">AVDCRST_MAG30</strain>
    </source>
</reference>
<evidence type="ECO:0000256" key="6">
    <source>
        <dbReference type="SAM" id="Phobius"/>
    </source>
</evidence>
<keyword evidence="4 6" id="KW-1133">Transmembrane helix</keyword>
<dbReference type="AlphaFoldDB" id="A0A6J4U0Z0"/>
<evidence type="ECO:0000313" key="7">
    <source>
        <dbReference type="EMBL" id="CAA9535545.1"/>
    </source>
</evidence>
<dbReference type="InterPro" id="IPR002293">
    <property type="entry name" value="AA/rel_permease1"/>
</dbReference>
<feature type="transmembrane region" description="Helical" evidence="6">
    <location>
        <begin position="326"/>
        <end position="348"/>
    </location>
</feature>
<evidence type="ECO:0000256" key="3">
    <source>
        <dbReference type="ARBA" id="ARBA00022692"/>
    </source>
</evidence>
<dbReference type="PANTHER" id="PTHR42770:SF11">
    <property type="entry name" value="INNER MEMBRANE TRANSPORT PROTEIN YBAT"/>
    <property type="match status" value="1"/>
</dbReference>
<keyword evidence="5 6" id="KW-0472">Membrane</keyword>
<keyword evidence="3 6" id="KW-0812">Transmembrane</keyword>
<feature type="transmembrane region" description="Helical" evidence="6">
    <location>
        <begin position="256"/>
        <end position="281"/>
    </location>
</feature>
<dbReference type="EMBL" id="CADCVS010000546">
    <property type="protein sequence ID" value="CAA9535545.1"/>
    <property type="molecule type" value="Genomic_DNA"/>
</dbReference>
<protein>
    <submittedName>
        <fullName evidence="7">Uncharacterized amino acid permease, GabP family</fullName>
    </submittedName>
</protein>
<proteinExistence type="predicted"/>
<dbReference type="PANTHER" id="PTHR42770">
    <property type="entry name" value="AMINO ACID TRANSPORTER-RELATED"/>
    <property type="match status" value="1"/>
</dbReference>
<name>A0A6J4U0Z0_9ACTN</name>
<organism evidence="7">
    <name type="scientific">uncultured Solirubrobacteraceae bacterium</name>
    <dbReference type="NCBI Taxonomy" id="1162706"/>
    <lineage>
        <taxon>Bacteria</taxon>
        <taxon>Bacillati</taxon>
        <taxon>Actinomycetota</taxon>
        <taxon>Thermoleophilia</taxon>
        <taxon>Solirubrobacterales</taxon>
        <taxon>Solirubrobacteraceae</taxon>
        <taxon>environmental samples</taxon>
    </lineage>
</organism>
<feature type="transmembrane region" description="Helical" evidence="6">
    <location>
        <begin position="384"/>
        <end position="400"/>
    </location>
</feature>
<feature type="transmembrane region" description="Helical" evidence="6">
    <location>
        <begin position="60"/>
        <end position="85"/>
    </location>
</feature>